<evidence type="ECO:0000313" key="3">
    <source>
        <dbReference type="Proteomes" id="UP000249616"/>
    </source>
</evidence>
<reference evidence="3" key="1">
    <citation type="submission" date="2018-06" db="EMBL/GenBank/DDBJ databases">
        <authorList>
            <person name="Li K."/>
        </authorList>
    </citation>
    <scope>NUCLEOTIDE SEQUENCE [LARGE SCALE GENOMIC DNA]</scope>
    <source>
        <strain evidence="3">ZFG47</strain>
        <plasmid evidence="3">unnamed1</plasmid>
    </source>
</reference>
<dbReference type="RefSeq" id="WP_112442953.1">
    <property type="nucleotide sequence ID" value="NZ_CP030074.1"/>
</dbReference>
<keyword evidence="2" id="KW-0614">Plasmid</keyword>
<name>A0A2Z4JD70_9ACTN</name>
<dbReference type="Proteomes" id="UP000249616">
    <property type="component" value="Plasmid unnamed1"/>
</dbReference>
<keyword evidence="1" id="KW-0812">Transmembrane</keyword>
<evidence type="ECO:0000313" key="2">
    <source>
        <dbReference type="EMBL" id="AWW43055.1"/>
    </source>
</evidence>
<organism evidence="2 3">
    <name type="scientific">Streptomyces cadmiisoli</name>
    <dbReference type="NCBI Taxonomy" id="2184053"/>
    <lineage>
        <taxon>Bacteria</taxon>
        <taxon>Bacillati</taxon>
        <taxon>Actinomycetota</taxon>
        <taxon>Actinomycetes</taxon>
        <taxon>Kitasatosporales</taxon>
        <taxon>Streptomycetaceae</taxon>
        <taxon>Streptomyces</taxon>
        <taxon>Streptomyces aurantiacus group</taxon>
    </lineage>
</organism>
<gene>
    <name evidence="2" type="ORF">DN051_41225</name>
</gene>
<keyword evidence="1" id="KW-1133">Transmembrane helix</keyword>
<dbReference type="AlphaFoldDB" id="A0A2Z4JD70"/>
<dbReference type="EMBL" id="CP030074">
    <property type="protein sequence ID" value="AWW43055.1"/>
    <property type="molecule type" value="Genomic_DNA"/>
</dbReference>
<keyword evidence="3" id="KW-1185">Reference proteome</keyword>
<accession>A0A2Z4JD70</accession>
<sequence length="87" mass="8770">MKSSVPASTRLAVAAPAAVVGVFAVAGGAPLATRLTQLLSGYLFGNFFYGAALGRLALLALGFAALAFAAHHGLASLRTAPTDARER</sequence>
<keyword evidence="1" id="KW-0472">Membrane</keyword>
<dbReference type="KEGG" id="scad:DN051_41225"/>
<feature type="transmembrane region" description="Helical" evidence="1">
    <location>
        <begin position="47"/>
        <end position="69"/>
    </location>
</feature>
<evidence type="ECO:0000256" key="1">
    <source>
        <dbReference type="SAM" id="Phobius"/>
    </source>
</evidence>
<protein>
    <submittedName>
        <fullName evidence="2">Uncharacterized protein</fullName>
    </submittedName>
</protein>
<proteinExistence type="predicted"/>
<geneLocation type="plasmid" evidence="2 3">
    <name>unnamed1</name>
</geneLocation>